<gene>
    <name evidence="6 7" type="primary">LOC115753993</name>
</gene>
<evidence type="ECO:0000256" key="2">
    <source>
        <dbReference type="SAM" id="MobiDB-lite"/>
    </source>
</evidence>
<dbReference type="Gene3D" id="3.30.70.330">
    <property type="match status" value="1"/>
</dbReference>
<evidence type="ECO:0000259" key="4">
    <source>
        <dbReference type="PROSITE" id="PS51038"/>
    </source>
</evidence>
<dbReference type="KEGG" id="rarg:115753993"/>
<dbReference type="PROSITE" id="PS51038">
    <property type="entry name" value="BAH"/>
    <property type="match status" value="1"/>
</dbReference>
<dbReference type="Gene3D" id="2.30.30.490">
    <property type="match status" value="1"/>
</dbReference>
<accession>A0A8B8QNV5</accession>
<dbReference type="RefSeq" id="XP_030548734.2">
    <property type="nucleotide sequence ID" value="XM_030692874.2"/>
</dbReference>
<dbReference type="RefSeq" id="XP_030548735.2">
    <property type="nucleotide sequence ID" value="XM_030692875.2"/>
</dbReference>
<dbReference type="AlphaFoldDB" id="A0A8B8QNV5"/>
<dbReference type="GeneID" id="115753993"/>
<organism evidence="5 7">
    <name type="scientific">Rhodamnia argentea</name>
    <dbReference type="NCBI Taxonomy" id="178133"/>
    <lineage>
        <taxon>Eukaryota</taxon>
        <taxon>Viridiplantae</taxon>
        <taxon>Streptophyta</taxon>
        <taxon>Embryophyta</taxon>
        <taxon>Tracheophyta</taxon>
        <taxon>Spermatophyta</taxon>
        <taxon>Magnoliopsida</taxon>
        <taxon>eudicotyledons</taxon>
        <taxon>Gunneridae</taxon>
        <taxon>Pentapetalae</taxon>
        <taxon>rosids</taxon>
        <taxon>malvids</taxon>
        <taxon>Myrtales</taxon>
        <taxon>Myrtaceae</taxon>
        <taxon>Myrtoideae</taxon>
        <taxon>Myrteae</taxon>
        <taxon>Australasian group</taxon>
        <taxon>Rhodamnia</taxon>
    </lineage>
</organism>
<reference evidence="6 7" key="1">
    <citation type="submission" date="2025-05" db="UniProtKB">
        <authorList>
            <consortium name="RefSeq"/>
        </authorList>
    </citation>
    <scope>IDENTIFICATION</scope>
    <source>
        <tissue evidence="6 7">Leaf</tissue>
    </source>
</reference>
<dbReference type="InterPro" id="IPR035979">
    <property type="entry name" value="RBD_domain_sf"/>
</dbReference>
<name>A0A8B8QNV5_9MYRT</name>
<evidence type="ECO:0000259" key="3">
    <source>
        <dbReference type="PROSITE" id="PS50102"/>
    </source>
</evidence>
<dbReference type="Pfam" id="PF01426">
    <property type="entry name" value="BAH"/>
    <property type="match status" value="1"/>
</dbReference>
<dbReference type="Proteomes" id="UP000827889">
    <property type="component" value="Chromosome 4"/>
</dbReference>
<keyword evidence="5" id="KW-1185">Reference proteome</keyword>
<dbReference type="GO" id="GO:0003723">
    <property type="term" value="F:RNA binding"/>
    <property type="evidence" value="ECO:0007669"/>
    <property type="project" value="UniProtKB-UniRule"/>
</dbReference>
<dbReference type="PROSITE" id="PS50102">
    <property type="entry name" value="RRM"/>
    <property type="match status" value="1"/>
</dbReference>
<dbReference type="PANTHER" id="PTHR47073:SF2">
    <property type="entry name" value="PROTEIN ANTI-SILENCING 1"/>
    <property type="match status" value="1"/>
</dbReference>
<dbReference type="GO" id="GO:0003682">
    <property type="term" value="F:chromatin binding"/>
    <property type="evidence" value="ECO:0007669"/>
    <property type="project" value="InterPro"/>
</dbReference>
<feature type="region of interest" description="Disordered" evidence="2">
    <location>
        <begin position="196"/>
        <end position="246"/>
    </location>
</feature>
<sequence length="557" mass="62867">MAETSNRGDDIDFKWGKKLGFDRKNREVQYYKSFHFEGVEYSLYDCVYLFKESEPEPYIGKLIRIWQNPAKLRKVKVLWFFRPDEIVNHLGTVKPLENELFLASGEGVGLANINPLEAIAGKCHVICISEDTRNPRPSIEELQMADFVFSRTFDVVQCKIMHQIDEKIAGIEVKSLFNRDRSLNRNGVEKVVSLDKEDEDLGESELPSEALASGSGTLEGKKDGEGEEPSLKAKTNGHTCGEHLLVSPRDKTTSTVVQVDDLERPLKKRKMDASEILLSDKYKNDKGKSIDEFGVRRRASIRSGSSSENHLKSKCLGESPRGERGLILKPEQKLMELSSQKLLEVSSHLSPQKDDKNNHKALRAALPVDVDKNTWFKPPPFEDRIQTARKQGTLVLLQNLDPSYASTEVEDIIWQGFKEKCSAKMLLQTTTSSPHCGQAFVIFKTREAAKRAIKQLDTGCLVLPDGRPLVGCIETPCSSGKQSKFNGHLVISNPKQPQTREMKEAVSTSHCSQPNTIVYDMAMEWCLLQQRSDFVLDKLYTQHGVELRKLKARLKSK</sequence>
<evidence type="ECO:0000313" key="7">
    <source>
        <dbReference type="RefSeq" id="XP_030548735.2"/>
    </source>
</evidence>
<dbReference type="InterPro" id="IPR001025">
    <property type="entry name" value="BAH_dom"/>
</dbReference>
<proteinExistence type="predicted"/>
<dbReference type="PANTHER" id="PTHR47073">
    <property type="entry name" value="PROTEIN ANTI-SILENCING 1"/>
    <property type="match status" value="1"/>
</dbReference>
<dbReference type="SUPFAM" id="SSF54928">
    <property type="entry name" value="RNA-binding domain, RBD"/>
    <property type="match status" value="1"/>
</dbReference>
<keyword evidence="1" id="KW-0694">RNA-binding</keyword>
<protein>
    <submittedName>
        <fullName evidence="6 7">Protein ANTI-SILENCING 1 isoform X1</fullName>
    </submittedName>
</protein>
<dbReference type="InterPro" id="IPR000504">
    <property type="entry name" value="RRM_dom"/>
</dbReference>
<feature type="domain" description="RRM" evidence="3">
    <location>
        <begin position="393"/>
        <end position="469"/>
    </location>
</feature>
<dbReference type="CDD" id="cd00590">
    <property type="entry name" value="RRM_SF"/>
    <property type="match status" value="1"/>
</dbReference>
<dbReference type="InterPro" id="IPR043151">
    <property type="entry name" value="BAH_sf"/>
</dbReference>
<evidence type="ECO:0000256" key="1">
    <source>
        <dbReference type="PROSITE-ProRule" id="PRU00176"/>
    </source>
</evidence>
<dbReference type="SMART" id="SM00439">
    <property type="entry name" value="BAH"/>
    <property type="match status" value="1"/>
</dbReference>
<feature type="domain" description="BAH" evidence="4">
    <location>
        <begin position="39"/>
        <end position="164"/>
    </location>
</feature>
<evidence type="ECO:0000313" key="5">
    <source>
        <dbReference type="Proteomes" id="UP000827889"/>
    </source>
</evidence>
<evidence type="ECO:0000313" key="6">
    <source>
        <dbReference type="RefSeq" id="XP_030548734.2"/>
    </source>
</evidence>
<dbReference type="InterPro" id="IPR012677">
    <property type="entry name" value="Nucleotide-bd_a/b_plait_sf"/>
</dbReference>